<keyword evidence="2" id="KW-1185">Reference proteome</keyword>
<protein>
    <submittedName>
        <fullName evidence="1">Uncharacterized protein</fullName>
    </submittedName>
</protein>
<name>A0A517R1A8_9PLAN</name>
<proteinExistence type="predicted"/>
<dbReference type="KEGG" id="svp:Pan189_20670"/>
<dbReference type="EMBL" id="CP036268">
    <property type="protein sequence ID" value="QDT37685.1"/>
    <property type="molecule type" value="Genomic_DNA"/>
</dbReference>
<dbReference type="RefSeq" id="WP_145363779.1">
    <property type="nucleotide sequence ID" value="NZ_CP036268.1"/>
</dbReference>
<dbReference type="AlphaFoldDB" id="A0A517R1A8"/>
<gene>
    <name evidence="1" type="ORF">Pan189_20670</name>
</gene>
<sequence length="86" mass="9806">MTYWIKRTRFKSFRERGVKAEVWKNITADGKITFSVSFTPSANPNRPYIAIESDFGMQDLMAIADLTIRAYAETSVAIAREDQAHC</sequence>
<organism evidence="1 2">
    <name type="scientific">Stratiformator vulcanicus</name>
    <dbReference type="NCBI Taxonomy" id="2527980"/>
    <lineage>
        <taxon>Bacteria</taxon>
        <taxon>Pseudomonadati</taxon>
        <taxon>Planctomycetota</taxon>
        <taxon>Planctomycetia</taxon>
        <taxon>Planctomycetales</taxon>
        <taxon>Planctomycetaceae</taxon>
        <taxon>Stratiformator</taxon>
    </lineage>
</organism>
<reference evidence="1 2" key="1">
    <citation type="submission" date="2019-02" db="EMBL/GenBank/DDBJ databases">
        <title>Deep-cultivation of Planctomycetes and their phenomic and genomic characterization uncovers novel biology.</title>
        <authorList>
            <person name="Wiegand S."/>
            <person name="Jogler M."/>
            <person name="Boedeker C."/>
            <person name="Pinto D."/>
            <person name="Vollmers J."/>
            <person name="Rivas-Marin E."/>
            <person name="Kohn T."/>
            <person name="Peeters S.H."/>
            <person name="Heuer A."/>
            <person name="Rast P."/>
            <person name="Oberbeckmann S."/>
            <person name="Bunk B."/>
            <person name="Jeske O."/>
            <person name="Meyerdierks A."/>
            <person name="Storesund J.E."/>
            <person name="Kallscheuer N."/>
            <person name="Luecker S."/>
            <person name="Lage O.M."/>
            <person name="Pohl T."/>
            <person name="Merkel B.J."/>
            <person name="Hornburger P."/>
            <person name="Mueller R.-W."/>
            <person name="Bruemmer F."/>
            <person name="Labrenz M."/>
            <person name="Spormann A.M."/>
            <person name="Op den Camp H."/>
            <person name="Overmann J."/>
            <person name="Amann R."/>
            <person name="Jetten M.S.M."/>
            <person name="Mascher T."/>
            <person name="Medema M.H."/>
            <person name="Devos D.P."/>
            <person name="Kaster A.-K."/>
            <person name="Ovreas L."/>
            <person name="Rohde M."/>
            <person name="Galperin M.Y."/>
            <person name="Jogler C."/>
        </authorList>
    </citation>
    <scope>NUCLEOTIDE SEQUENCE [LARGE SCALE GENOMIC DNA]</scope>
    <source>
        <strain evidence="1 2">Pan189</strain>
    </source>
</reference>
<dbReference type="Proteomes" id="UP000317318">
    <property type="component" value="Chromosome"/>
</dbReference>
<evidence type="ECO:0000313" key="2">
    <source>
        <dbReference type="Proteomes" id="UP000317318"/>
    </source>
</evidence>
<accession>A0A517R1A8</accession>
<evidence type="ECO:0000313" key="1">
    <source>
        <dbReference type="EMBL" id="QDT37685.1"/>
    </source>
</evidence>